<dbReference type="HOGENOM" id="CLU_723224_0_0_5"/>
<organism evidence="3 4">
    <name type="scientific">Methylobacterium nodulans (strain LMG 21967 / CNCM I-2342 / ORS 2060)</name>
    <dbReference type="NCBI Taxonomy" id="460265"/>
    <lineage>
        <taxon>Bacteria</taxon>
        <taxon>Pseudomonadati</taxon>
        <taxon>Pseudomonadota</taxon>
        <taxon>Alphaproteobacteria</taxon>
        <taxon>Hyphomicrobiales</taxon>
        <taxon>Methylobacteriaceae</taxon>
        <taxon>Methylobacterium</taxon>
    </lineage>
</organism>
<keyword evidence="1" id="KW-0560">Oxidoreductase</keyword>
<dbReference type="Gene3D" id="3.50.50.60">
    <property type="entry name" value="FAD/NAD(P)-binding domain"/>
    <property type="match status" value="1"/>
</dbReference>
<dbReference type="InterPro" id="IPR036188">
    <property type="entry name" value="FAD/NAD-bd_sf"/>
</dbReference>
<feature type="domain" description="FAD-binding" evidence="2">
    <location>
        <begin position="4"/>
        <end position="304"/>
    </location>
</feature>
<evidence type="ECO:0000256" key="1">
    <source>
        <dbReference type="ARBA" id="ARBA00023002"/>
    </source>
</evidence>
<dbReference type="EMBL" id="CP001349">
    <property type="protein sequence ID" value="ACL61385.1"/>
    <property type="molecule type" value="Genomic_DNA"/>
</dbReference>
<dbReference type="PANTHER" id="PTHR43476:SF5">
    <property type="entry name" value="FAD-DEPENDENT MONOOXYGENASE"/>
    <property type="match status" value="1"/>
</dbReference>
<keyword evidence="4" id="KW-1185">Reference proteome</keyword>
<dbReference type="OrthoDB" id="7907296at2"/>
<dbReference type="Proteomes" id="UP000008207">
    <property type="component" value="Chromosome"/>
</dbReference>
<dbReference type="GO" id="GO:0004497">
    <property type="term" value="F:monooxygenase activity"/>
    <property type="evidence" value="ECO:0007669"/>
    <property type="project" value="UniProtKB-KW"/>
</dbReference>
<dbReference type="PANTHER" id="PTHR43476">
    <property type="entry name" value="3-(3-HYDROXY-PHENYL)PROPIONATE/3-HYDROXYCINNAMIC ACID HYDROXYLASE"/>
    <property type="match status" value="1"/>
</dbReference>
<evidence type="ECO:0000313" key="3">
    <source>
        <dbReference type="EMBL" id="ACL61385.1"/>
    </source>
</evidence>
<dbReference type="GO" id="GO:0071949">
    <property type="term" value="F:FAD binding"/>
    <property type="evidence" value="ECO:0007669"/>
    <property type="project" value="InterPro"/>
</dbReference>
<dbReference type="KEGG" id="mno:Mnod_6617"/>
<dbReference type="RefSeq" id="WP_015932956.1">
    <property type="nucleotide sequence ID" value="NC_011894.1"/>
</dbReference>
<dbReference type="InterPro" id="IPR050631">
    <property type="entry name" value="PheA/TfdB_FAD_monoxygenase"/>
</dbReference>
<evidence type="ECO:0000313" key="4">
    <source>
        <dbReference type="Proteomes" id="UP000008207"/>
    </source>
</evidence>
<dbReference type="AlphaFoldDB" id="B8IEP2"/>
<proteinExistence type="predicted"/>
<dbReference type="Pfam" id="PF01494">
    <property type="entry name" value="FAD_binding_3"/>
    <property type="match status" value="1"/>
</dbReference>
<accession>B8IEP2</accession>
<evidence type="ECO:0000259" key="2">
    <source>
        <dbReference type="Pfam" id="PF01494"/>
    </source>
</evidence>
<protein>
    <submittedName>
        <fullName evidence="3">Monooxygenase FAD-binding</fullName>
    </submittedName>
</protein>
<keyword evidence="3" id="KW-0503">Monooxygenase</keyword>
<dbReference type="SUPFAM" id="SSF51905">
    <property type="entry name" value="FAD/NAD(P)-binding domain"/>
    <property type="match status" value="1"/>
</dbReference>
<dbReference type="STRING" id="460265.Mnod_6617"/>
<sequence length="382" mass="42863">MLKADVAILGGGLAGSIAAAMLGRAGYSSIVIDPHASYPPDFRCEKLDAHQMQLLTSTGLSEAISHCFTHTPQLWLARRGRVVDKIYLDQYGFEYDTFVNAVRQEALKYSQHVVDKATGVSLSDRRQTVATQSGEEISCRVAIVASGLNPTLHEFLGIERRIVSRCHSVTLGFDIRRTDGQDFAFPALNYVSDRAEDRMAYLNLFRIDRRMRVNLFTYHHLREPGLHSFKHDPVGALEAIAPGLTEMIGRFDVVGPVRIRPTDLYVSQNYVRPGLVLIGDAFATACPASGTGTQKVFTDVHRLCSVYVPRWLAMGAIDEREISNFYADRIKKRSDRYSARKAYSLRALSTSNSVARRFQRWARLTFRIGKGMLRGWRNLAEA</sequence>
<dbReference type="InterPro" id="IPR002938">
    <property type="entry name" value="FAD-bd"/>
</dbReference>
<dbReference type="eggNOG" id="COG0654">
    <property type="taxonomic scope" value="Bacteria"/>
</dbReference>
<dbReference type="PRINTS" id="PR00420">
    <property type="entry name" value="RNGMNOXGNASE"/>
</dbReference>
<reference evidence="3 4" key="1">
    <citation type="submission" date="2009-01" db="EMBL/GenBank/DDBJ databases">
        <title>Complete sequence of chromosome of Methylobacterium nodulans ORS 2060.</title>
        <authorList>
            <consortium name="US DOE Joint Genome Institute"/>
            <person name="Lucas S."/>
            <person name="Copeland A."/>
            <person name="Lapidus A."/>
            <person name="Glavina del Rio T."/>
            <person name="Dalin E."/>
            <person name="Tice H."/>
            <person name="Bruce D."/>
            <person name="Goodwin L."/>
            <person name="Pitluck S."/>
            <person name="Sims D."/>
            <person name="Brettin T."/>
            <person name="Detter J.C."/>
            <person name="Han C."/>
            <person name="Larimer F."/>
            <person name="Land M."/>
            <person name="Hauser L."/>
            <person name="Kyrpides N."/>
            <person name="Ivanova N."/>
            <person name="Marx C.J."/>
            <person name="Richardson P."/>
        </authorList>
    </citation>
    <scope>NUCLEOTIDE SEQUENCE [LARGE SCALE GENOMIC DNA]</scope>
    <source>
        <strain evidence="4">LMG 21967 / CNCM I-2342 / ORS 2060</strain>
    </source>
</reference>
<name>B8IEP2_METNO</name>
<gene>
    <name evidence="3" type="ordered locus">Mnod_6617</name>
</gene>